<name>A0A6G1MG77_ORBOL</name>
<proteinExistence type="predicted"/>
<dbReference type="AlphaFoldDB" id="A0A6G1MG77"/>
<sequence>MAESDTGFYPIAALYETHPHVLTDIMYYCTPTTFDAFRYTCKAVYSMSLDPDLLEHHLKIIVNRQHELVSTLNIAPRFYYDVIYMDSKFDTIQNSHGNLWRLRGQVLQEFLRMRSSWRIGDYKKVVVELDVHPEGDNEVGNTSENGQWFDGTVQIFSGAVRGDTFAVSWSDTKQTHIHTYLFTNAQKYAICKLEGPMKTSIHHSFSENNTYRSTTFKTKSVAKRRPQSLSLNINKKFDIFITEGSYLRNPHMSTQDDYLARLYGTIDTRELLSTFLRVAFDGKYVGQSDDDEGPVDLAYELDWDQRRSWKVPATDLSNAPNVTLPGHCDEAMNLLLGKNGKCESKGYAIGLDSRPHQKWKIHEPRRLKEDVSRLGVWRDVSVEFERGQDGKEAILRVLATISKNLIKPNPQKRFLLTNSKILNPDDWADVQIPLVLPPVTREDRHGQLVLATVAPAAYFRRLGMRDPHIPWADKGFMDYNWDTKKNAEGEVGTEPIFIRTGVFINSELVDAEIVTRIVGWTDDGAVWVWDVTEKHILDAGELSMEQNPSQVLDVTAKKLGYVKDVKGIFATGDRLVQRITLVTYGEEQKVHGVGEEHGGGNDSGILSLRQEDITRKINEAKAKKAAGEQEEFKNGHGDSDGYGEASAVPQLEATNDLADDTRRWRMINYCYGYPKGGGSATYRIDHSGDIEDI</sequence>
<evidence type="ECO:0000313" key="2">
    <source>
        <dbReference type="EMBL" id="KAF3227892.1"/>
    </source>
</evidence>
<protein>
    <submittedName>
        <fullName evidence="2">Uncharacterized protein</fullName>
    </submittedName>
</protein>
<organism evidence="2 3">
    <name type="scientific">Orbilia oligospora</name>
    <name type="common">Nematode-trapping fungus</name>
    <name type="synonym">Arthrobotrys oligospora</name>
    <dbReference type="NCBI Taxonomy" id="2813651"/>
    <lineage>
        <taxon>Eukaryota</taxon>
        <taxon>Fungi</taxon>
        <taxon>Dikarya</taxon>
        <taxon>Ascomycota</taxon>
        <taxon>Pezizomycotina</taxon>
        <taxon>Orbiliomycetes</taxon>
        <taxon>Orbiliales</taxon>
        <taxon>Orbiliaceae</taxon>
        <taxon>Orbilia</taxon>
    </lineage>
</organism>
<dbReference type="Proteomes" id="UP000472727">
    <property type="component" value="Unassembled WGS sequence"/>
</dbReference>
<reference evidence="2 3" key="1">
    <citation type="submission" date="2019-06" db="EMBL/GenBank/DDBJ databases">
        <authorList>
            <person name="Palmer J.M."/>
        </authorList>
    </citation>
    <scope>NUCLEOTIDE SEQUENCE [LARGE SCALE GENOMIC DNA]</scope>
    <source>
        <strain evidence="2 3">TWF106</strain>
    </source>
</reference>
<gene>
    <name evidence="2" type="ORF">TWF106_008296</name>
</gene>
<accession>A0A6G1MG77</accession>
<evidence type="ECO:0000313" key="3">
    <source>
        <dbReference type="Proteomes" id="UP000472727"/>
    </source>
</evidence>
<evidence type="ECO:0000256" key="1">
    <source>
        <dbReference type="SAM" id="MobiDB-lite"/>
    </source>
</evidence>
<dbReference type="EMBL" id="WIWS01000005">
    <property type="protein sequence ID" value="KAF3227892.1"/>
    <property type="molecule type" value="Genomic_DNA"/>
</dbReference>
<feature type="region of interest" description="Disordered" evidence="1">
    <location>
        <begin position="622"/>
        <end position="654"/>
    </location>
</feature>
<comment type="caution">
    <text evidence="2">The sequence shown here is derived from an EMBL/GenBank/DDBJ whole genome shotgun (WGS) entry which is preliminary data.</text>
</comment>
<feature type="compositionally biased region" description="Basic and acidic residues" evidence="1">
    <location>
        <begin position="622"/>
        <end position="639"/>
    </location>
</feature>